<comment type="caution">
    <text evidence="2">The sequence shown here is derived from an EMBL/GenBank/DDBJ whole genome shotgun (WGS) entry which is preliminary data.</text>
</comment>
<dbReference type="InterPro" id="IPR025054">
    <property type="entry name" value="DUF3991"/>
</dbReference>
<keyword evidence="3" id="KW-1185">Reference proteome</keyword>
<evidence type="ECO:0000259" key="1">
    <source>
        <dbReference type="Pfam" id="PF13154"/>
    </source>
</evidence>
<dbReference type="Gene3D" id="3.40.1360.10">
    <property type="match status" value="1"/>
</dbReference>
<gene>
    <name evidence="2" type="ORF">WMO66_09455</name>
</gene>
<dbReference type="Pfam" id="PF13155">
    <property type="entry name" value="Toprim_2"/>
    <property type="match status" value="1"/>
</dbReference>
<evidence type="ECO:0000313" key="3">
    <source>
        <dbReference type="Proteomes" id="UP001491552"/>
    </source>
</evidence>
<dbReference type="EMBL" id="JBBMFF010000234">
    <property type="protein sequence ID" value="MEQ2511469.1"/>
    <property type="molecule type" value="Genomic_DNA"/>
</dbReference>
<dbReference type="Pfam" id="PF13154">
    <property type="entry name" value="DUF3991"/>
    <property type="match status" value="1"/>
</dbReference>
<dbReference type="SUPFAM" id="SSF57783">
    <property type="entry name" value="Zinc beta-ribbon"/>
    <property type="match status" value="1"/>
</dbReference>
<dbReference type="RefSeq" id="WP_349136182.1">
    <property type="nucleotide sequence ID" value="NZ_JBBMFF010000234.1"/>
</dbReference>
<evidence type="ECO:0000313" key="2">
    <source>
        <dbReference type="EMBL" id="MEQ2511469.1"/>
    </source>
</evidence>
<reference evidence="2 3" key="1">
    <citation type="submission" date="2024-03" db="EMBL/GenBank/DDBJ databases">
        <title>Human intestinal bacterial collection.</title>
        <authorList>
            <person name="Pauvert C."/>
            <person name="Hitch T.C.A."/>
            <person name="Clavel T."/>
        </authorList>
    </citation>
    <scope>NUCLEOTIDE SEQUENCE [LARGE SCALE GENOMIC DNA]</scope>
    <source>
        <strain evidence="2 3">CLA-AA-H192</strain>
    </source>
</reference>
<organism evidence="2 3">
    <name type="scientific">Faecousia intestinalis</name>
    <dbReference type="NCBI Taxonomy" id="3133167"/>
    <lineage>
        <taxon>Bacteria</taxon>
        <taxon>Bacillati</taxon>
        <taxon>Bacillota</taxon>
        <taxon>Clostridia</taxon>
        <taxon>Eubacteriales</taxon>
        <taxon>Oscillospiraceae</taxon>
        <taxon>Faecousia</taxon>
    </lineage>
</organism>
<dbReference type="Proteomes" id="UP001491552">
    <property type="component" value="Unassembled WGS sequence"/>
</dbReference>
<protein>
    <submittedName>
        <fullName evidence="2">DUF3991 and TOPRIM domain-containing protein</fullName>
    </submittedName>
</protein>
<feature type="domain" description="DUF3991" evidence="1">
    <location>
        <begin position="119"/>
        <end position="186"/>
    </location>
</feature>
<accession>A0ABV1G8H0</accession>
<name>A0ABV1G8H0_9FIRM</name>
<proteinExistence type="predicted"/>
<sequence>MPYITKESLQAAKQMDLLTYLQLCDPQNLVHLSGDTYCTREHDSLKISNGKWHWFSRHIGGCSALDYLIKVKGFSLPMAVEQINGYSTSVPVVPKPSQPKPKTICLPEPNSSTTVVRGYLKSRGIHDTVIDFCIDNDLLYEDKRYHSAVFLGRDSAGVIRYAGIRSTTGNYKGEATGSDKHYSFRLPGVSDTVHVFESAIDTLSFATLMLYHGQNWHEDHLLSLAGVFKTERDDVVPVALQQYLKEHPQIRTIRLHLDNDAIGRGAVAGIVRGLQNRYQIVDEPPVSGKDVNDFLMHKIHMKQEVTR</sequence>